<proteinExistence type="predicted"/>
<organism evidence="3 4">
    <name type="scientific">Giardia duodenalis assemblage B</name>
    <dbReference type="NCBI Taxonomy" id="1394984"/>
    <lineage>
        <taxon>Eukaryota</taxon>
        <taxon>Metamonada</taxon>
        <taxon>Diplomonadida</taxon>
        <taxon>Hexamitidae</taxon>
        <taxon>Giardiinae</taxon>
        <taxon>Giardia</taxon>
    </lineage>
</organism>
<evidence type="ECO:0000313" key="4">
    <source>
        <dbReference type="Proteomes" id="UP000070089"/>
    </source>
</evidence>
<evidence type="ECO:0000256" key="1">
    <source>
        <dbReference type="SAM" id="Coils"/>
    </source>
</evidence>
<evidence type="ECO:0000256" key="2">
    <source>
        <dbReference type="SAM" id="MobiDB-lite"/>
    </source>
</evidence>
<feature type="compositionally biased region" description="Basic and acidic residues" evidence="2">
    <location>
        <begin position="207"/>
        <end position="222"/>
    </location>
</feature>
<dbReference type="SUPFAM" id="SSF46579">
    <property type="entry name" value="Prefoldin"/>
    <property type="match status" value="1"/>
</dbReference>
<feature type="coiled-coil region" evidence="1">
    <location>
        <begin position="284"/>
        <end position="339"/>
    </location>
</feature>
<keyword evidence="1" id="KW-0175">Coiled coil</keyword>
<dbReference type="VEuPathDB" id="GiardiaDB:QR46_4576"/>
<accession>A0A132NMZ2</accession>
<name>A0A132NMZ2_GIAIN</name>
<feature type="region of interest" description="Disordered" evidence="2">
    <location>
        <begin position="207"/>
        <end position="230"/>
    </location>
</feature>
<dbReference type="Proteomes" id="UP000070089">
    <property type="component" value="Unassembled WGS sequence"/>
</dbReference>
<dbReference type="EMBL" id="JXTI01000185">
    <property type="protein sequence ID" value="KWX11460.1"/>
    <property type="molecule type" value="Genomic_DNA"/>
</dbReference>
<comment type="caution">
    <text evidence="3">The sequence shown here is derived from an EMBL/GenBank/DDBJ whole genome shotgun (WGS) entry which is preliminary data.</text>
</comment>
<feature type="coiled-coil region" evidence="1">
    <location>
        <begin position="387"/>
        <end position="448"/>
    </location>
</feature>
<reference evidence="3 4" key="1">
    <citation type="journal article" date="2015" name="Mol. Biochem. Parasitol.">
        <title>Identification of polymorphic genes for use in assemblage B genotyping assays through comparative genomics of multiple assemblage B Giardia duodenalis isolates.</title>
        <authorList>
            <person name="Wielinga C."/>
            <person name="Thompson R.C."/>
            <person name="Monis P."/>
            <person name="Ryan U."/>
        </authorList>
    </citation>
    <scope>NUCLEOTIDE SEQUENCE [LARGE SCALE GENOMIC DNA]</scope>
    <source>
        <strain evidence="3 4">BAH15c1</strain>
    </source>
</reference>
<dbReference type="AlphaFoldDB" id="A0A132NMZ2"/>
<gene>
    <name evidence="3" type="ORF">QR46_4576</name>
</gene>
<dbReference type="Gene3D" id="1.10.287.1490">
    <property type="match status" value="1"/>
</dbReference>
<protein>
    <submittedName>
        <fullName evidence="3">Chromosome segregation protein SMC</fullName>
    </submittedName>
</protein>
<evidence type="ECO:0000313" key="3">
    <source>
        <dbReference type="EMBL" id="KWX11460.1"/>
    </source>
</evidence>
<sequence>MTFNNTTFFRRELEAKDAEIRRLMSGVSRSVEELPHDTEYDIAVLKSALTVADDIINDKTQELEELHKLLDGLREKIQAEGTDESALHQTIEMLKNDVARLEKCLLERTEELNSLKSMIPQDNIVVNAAQREKEIERFYRNLVGNKDARISQLEALLSTDADDLLKALQMDNQVLAEDVYDKANSLRDVTRKLRDAMETIDRLQSELAHARTEGSEDIRSPEQDSQSDGLQELQRIIQAKDEAISDLRHQLATATDATADTAERIRVLENSLAESSVHGREAPVVSASDDIVSLTQKIELLQDEVDEKQNTIEALVGAIKDFNEANASLRQSKIEMEDQVKYMRQALENTQGAMSHMLTSAIGQNSEVAAVLSPQLSAIDATTNMSALDMQQKIKYLTDELNKSRREVDDLKKAFQESGSVGGSSYEIATLRKEINRLNKELDRYRNGSVITPSFLP</sequence>